<organism evidence="1 2">
    <name type="scientific">Caerostris darwini</name>
    <dbReference type="NCBI Taxonomy" id="1538125"/>
    <lineage>
        <taxon>Eukaryota</taxon>
        <taxon>Metazoa</taxon>
        <taxon>Ecdysozoa</taxon>
        <taxon>Arthropoda</taxon>
        <taxon>Chelicerata</taxon>
        <taxon>Arachnida</taxon>
        <taxon>Araneae</taxon>
        <taxon>Araneomorphae</taxon>
        <taxon>Entelegynae</taxon>
        <taxon>Araneoidea</taxon>
        <taxon>Araneidae</taxon>
        <taxon>Caerostris</taxon>
    </lineage>
</organism>
<evidence type="ECO:0000313" key="1">
    <source>
        <dbReference type="EMBL" id="GIY12547.1"/>
    </source>
</evidence>
<dbReference type="EMBL" id="BPLQ01005066">
    <property type="protein sequence ID" value="GIY12547.1"/>
    <property type="molecule type" value="Genomic_DNA"/>
</dbReference>
<dbReference type="AlphaFoldDB" id="A0AAV4QTI7"/>
<accession>A0AAV4QTI7</accession>
<reference evidence="1 2" key="1">
    <citation type="submission" date="2021-06" db="EMBL/GenBank/DDBJ databases">
        <title>Caerostris darwini draft genome.</title>
        <authorList>
            <person name="Kono N."/>
            <person name="Arakawa K."/>
        </authorList>
    </citation>
    <scope>NUCLEOTIDE SEQUENCE [LARGE SCALE GENOMIC DNA]</scope>
</reference>
<sequence>MEYKSLKAKCHAIYGVVDAWHDHLANPFAFFVITNSSRIDPSTWDNVKRFTIFPKLYKLLGEHVPDSLVILFLLLFFHLYQRMCIWPHHCSLLSIVNRNITFKTTNIRD</sequence>
<protein>
    <submittedName>
        <fullName evidence="1">Uncharacterized protein</fullName>
    </submittedName>
</protein>
<dbReference type="Proteomes" id="UP001054837">
    <property type="component" value="Unassembled WGS sequence"/>
</dbReference>
<evidence type="ECO:0000313" key="2">
    <source>
        <dbReference type="Proteomes" id="UP001054837"/>
    </source>
</evidence>
<gene>
    <name evidence="1" type="ORF">CDAR_111991</name>
</gene>
<name>A0AAV4QTI7_9ARAC</name>
<keyword evidence="2" id="KW-1185">Reference proteome</keyword>
<proteinExistence type="predicted"/>
<comment type="caution">
    <text evidence="1">The sequence shown here is derived from an EMBL/GenBank/DDBJ whole genome shotgun (WGS) entry which is preliminary data.</text>
</comment>